<keyword evidence="2 6" id="KW-0808">Transferase</keyword>
<comment type="caution">
    <text evidence="6">Lacks conserved residue(s) required for the propagation of feature annotation.</text>
</comment>
<protein>
    <recommendedName>
        <fullName evidence="6">Pyrophosphate--fructose 6-phosphate 1-phosphotransferase</fullName>
        <ecNumber evidence="6">2.7.1.90</ecNumber>
    </recommendedName>
    <alternativeName>
        <fullName evidence="6">6-phosphofructokinase, pyrophosphate dependent</fullName>
    </alternativeName>
    <alternativeName>
        <fullName evidence="6">PPi-dependent phosphofructokinase</fullName>
        <shortName evidence="6">PPi-PFK</shortName>
    </alternativeName>
    <alternativeName>
        <fullName evidence="6">Pyrophosphate-dependent 6-phosphofructose-1-kinase</fullName>
    </alternativeName>
</protein>
<name>A0A7G6E4G2_THEFR</name>
<accession>A0A7G6E4G2</accession>
<dbReference type="Gene3D" id="3.40.50.450">
    <property type="match status" value="1"/>
</dbReference>
<evidence type="ECO:0000259" key="7">
    <source>
        <dbReference type="Pfam" id="PF00365"/>
    </source>
</evidence>
<dbReference type="RefSeq" id="WP_034420403.1">
    <property type="nucleotide sequence ID" value="NZ_CP045798.1"/>
</dbReference>
<evidence type="ECO:0000313" key="9">
    <source>
        <dbReference type="Proteomes" id="UP000515847"/>
    </source>
</evidence>
<dbReference type="EC" id="2.7.1.90" evidence="6"/>
<dbReference type="KEGG" id="tfr:BR63_11970"/>
<keyword evidence="6" id="KW-0963">Cytoplasm</keyword>
<feature type="domain" description="Phosphofructokinase" evidence="7">
    <location>
        <begin position="8"/>
        <end position="305"/>
    </location>
</feature>
<evidence type="ECO:0000256" key="6">
    <source>
        <dbReference type="HAMAP-Rule" id="MF_01978"/>
    </source>
</evidence>
<proteinExistence type="inferred from homology"/>
<dbReference type="UniPathway" id="UPA00109">
    <property type="reaction ID" value="UER00182"/>
</dbReference>
<dbReference type="OrthoDB" id="9802503at2"/>
<dbReference type="GO" id="GO:0006002">
    <property type="term" value="P:fructose 6-phosphate metabolic process"/>
    <property type="evidence" value="ECO:0007669"/>
    <property type="project" value="InterPro"/>
</dbReference>
<sequence length="404" mass="44598">MARLKGNLMVGQSGGPTPVINASLAGVISEAKKIPEIENIYGLFHGIEGVFTKQAYNLSKEPDELINKLLYTPASILGSCRYKLKDNDYPKILEFFKANNIRYFVYIGGNDSMDTCNRISKLAQSENYEMQVVGIPKTIDNDLPYTDHCPGFGSAARFVALSTIDSGRDLECMSTFDDVAIFEVMGRHAGWLAAASALAKKVSEDAPHLIYLPERTFSLEKFLRDIKEVHQNLGYVYVIISEGIRDESGEFIGAQSAVTDAFGHKAIATGDGPGNYLAKIINKELGLKTRCNRPGTIQRSLAAVASRTDIDEAFRAGSAGVRYLAEGITDIMVTLERAQGTEYYCETGYVPLEKVANIEKFMPDSFINQEGNFITDEFRKYCLPLLGDPLPEYARLIGKPFSLK</sequence>
<gene>
    <name evidence="6" type="primary">pfp</name>
    <name evidence="8" type="ORF">BR63_11970</name>
</gene>
<dbReference type="EMBL" id="CP045798">
    <property type="protein sequence ID" value="QNB46966.1"/>
    <property type="molecule type" value="Genomic_DNA"/>
</dbReference>
<feature type="site" description="Important for catalytic activity and substrate specificity; stabilizes the transition state when the phosphoryl donor is PPi; prevents ATP from binding by mimicking the alpha-phosphate group of ATP" evidence="6">
    <location>
        <position position="111"/>
    </location>
</feature>
<dbReference type="PANTHER" id="PTHR45770">
    <property type="entry name" value="ATP-DEPENDENT 6-PHOSPHOFRUCTOKINASE 1"/>
    <property type="match status" value="1"/>
</dbReference>
<dbReference type="PRINTS" id="PR00476">
    <property type="entry name" value="PHFRCTKINASE"/>
</dbReference>
<dbReference type="InterPro" id="IPR050929">
    <property type="entry name" value="PFKA"/>
</dbReference>
<keyword evidence="5 6" id="KW-0460">Magnesium</keyword>
<keyword evidence="4 6" id="KW-0418">Kinase</keyword>
<comment type="activity regulation">
    <text evidence="6">Non-allosteric.</text>
</comment>
<comment type="subcellular location">
    <subcellularLocation>
        <location evidence="6">Cytoplasm</location>
    </subcellularLocation>
</comment>
<organism evidence="8 9">
    <name type="scientific">Thermanaerosceptrum fracticalcis</name>
    <dbReference type="NCBI Taxonomy" id="1712410"/>
    <lineage>
        <taxon>Bacteria</taxon>
        <taxon>Bacillati</taxon>
        <taxon>Bacillota</taxon>
        <taxon>Clostridia</taxon>
        <taxon>Eubacteriales</taxon>
        <taxon>Peptococcaceae</taxon>
        <taxon>Thermanaerosceptrum</taxon>
    </lineage>
</organism>
<comment type="subunit">
    <text evidence="6">Homodimer.</text>
</comment>
<keyword evidence="3 6" id="KW-0479">Metal-binding</keyword>
<comment type="function">
    <text evidence="6">Catalyzes the phosphorylation of D-fructose 6-phosphate, the first committing step of glycolysis. Uses inorganic phosphate (PPi) as phosphoryl donor instead of ATP like common ATP-dependent phosphofructokinases (ATP-PFKs), which renders the reaction reversible, and can thus function both in glycolysis and gluconeogenesis. Consistently, PPi-PFK can replace the enzymes of both the forward (ATP-PFK) and reverse (fructose-bisphosphatase (FBPase)) reactions.</text>
</comment>
<keyword evidence="6" id="KW-0324">Glycolysis</keyword>
<evidence type="ECO:0000256" key="2">
    <source>
        <dbReference type="ARBA" id="ARBA00022679"/>
    </source>
</evidence>
<dbReference type="GO" id="GO:0046872">
    <property type="term" value="F:metal ion binding"/>
    <property type="evidence" value="ECO:0007669"/>
    <property type="project" value="UniProtKB-KW"/>
</dbReference>
<evidence type="ECO:0000256" key="4">
    <source>
        <dbReference type="ARBA" id="ARBA00022777"/>
    </source>
</evidence>
<evidence type="ECO:0000256" key="5">
    <source>
        <dbReference type="ARBA" id="ARBA00022842"/>
    </source>
</evidence>
<dbReference type="GO" id="GO:0047334">
    <property type="term" value="F:diphosphate-fructose-6-phosphate 1-phosphotransferase activity"/>
    <property type="evidence" value="ECO:0007669"/>
    <property type="project" value="UniProtKB-EC"/>
</dbReference>
<dbReference type="HAMAP" id="MF_01978">
    <property type="entry name" value="Phosphofructokinase_II_B2"/>
    <property type="match status" value="1"/>
</dbReference>
<evidence type="ECO:0000256" key="1">
    <source>
        <dbReference type="ARBA" id="ARBA00001946"/>
    </source>
</evidence>
<dbReference type="InterPro" id="IPR011404">
    <property type="entry name" value="PPi-PFK"/>
</dbReference>
<dbReference type="PIRSF" id="PIRSF036483">
    <property type="entry name" value="PFK_XF0274"/>
    <property type="match status" value="1"/>
</dbReference>
<evidence type="ECO:0000256" key="3">
    <source>
        <dbReference type="ARBA" id="ARBA00022723"/>
    </source>
</evidence>
<dbReference type="NCBIfam" id="NF010675">
    <property type="entry name" value="PRK14072.1"/>
    <property type="match status" value="1"/>
</dbReference>
<dbReference type="Gene3D" id="3.40.50.460">
    <property type="entry name" value="Phosphofructokinase domain"/>
    <property type="match status" value="1"/>
</dbReference>
<dbReference type="AlphaFoldDB" id="A0A7G6E4G2"/>
<dbReference type="Pfam" id="PF00365">
    <property type="entry name" value="PFK"/>
    <property type="match status" value="1"/>
</dbReference>
<feature type="binding site" evidence="6">
    <location>
        <begin position="138"/>
        <end position="140"/>
    </location>
    <ligand>
        <name>substrate</name>
    </ligand>
</feature>
<feature type="binding site" evidence="6">
    <location>
        <position position="15"/>
    </location>
    <ligand>
        <name>diphosphate</name>
        <dbReference type="ChEBI" id="CHEBI:33019"/>
    </ligand>
</feature>
<dbReference type="InterPro" id="IPR035966">
    <property type="entry name" value="PKF_sf"/>
</dbReference>
<feature type="binding site" evidence="6">
    <location>
        <begin position="185"/>
        <end position="187"/>
    </location>
    <ligand>
        <name>substrate</name>
    </ligand>
</feature>
<reference evidence="8 9" key="1">
    <citation type="journal article" date="2019" name="Front. Microbiol.">
        <title>Thermoanaerosceptrum fracticalcis gen. nov. sp. nov., a Novel Fumarate-Fermenting Microorganism From a Deep Fractured Carbonate Aquifer of the US Great Basin.</title>
        <authorList>
            <person name="Hamilton-Brehm S.D."/>
            <person name="Stewart L.E."/>
            <person name="Zavarin M."/>
            <person name="Caldwell M."/>
            <person name="Lawson P.A."/>
            <person name="Onstott T.C."/>
            <person name="Grzymski J."/>
            <person name="Neveux I."/>
            <person name="Lollar B.S."/>
            <person name="Russell C.E."/>
            <person name="Moser D.P."/>
        </authorList>
    </citation>
    <scope>NUCLEOTIDE SEQUENCE [LARGE SCALE GENOMIC DNA]</scope>
    <source>
        <strain evidence="8 9">DRI-13</strain>
    </source>
</reference>
<comment type="cofactor">
    <cofactor evidence="1 6">
        <name>Mg(2+)</name>
        <dbReference type="ChEBI" id="CHEBI:18420"/>
    </cofactor>
</comment>
<comment type="pathway">
    <text evidence="6">Carbohydrate degradation; glycolysis; D-glyceraldehyde 3-phosphate and glycerone phosphate from D-glucose: step 3/4.</text>
</comment>
<dbReference type="Proteomes" id="UP000515847">
    <property type="component" value="Chromosome"/>
</dbReference>
<comment type="similarity">
    <text evidence="6">Belongs to the phosphofructokinase type A (PFKA) family. PPi-dependent PFK group II subfamily. Clade 'B2' sub-subfamily.</text>
</comment>
<evidence type="ECO:0000313" key="8">
    <source>
        <dbReference type="EMBL" id="QNB46966.1"/>
    </source>
</evidence>
<dbReference type="SUPFAM" id="SSF53784">
    <property type="entry name" value="Phosphofructokinase"/>
    <property type="match status" value="1"/>
</dbReference>
<feature type="binding site" evidence="6">
    <location>
        <position position="110"/>
    </location>
    <ligand>
        <name>Mg(2+)</name>
        <dbReference type="ChEBI" id="CHEBI:18420"/>
        <note>catalytic</note>
    </ligand>
</feature>
<dbReference type="InterPro" id="IPR022953">
    <property type="entry name" value="ATP_PFK"/>
</dbReference>
<keyword evidence="9" id="KW-1185">Reference proteome</keyword>
<feature type="binding site" evidence="6">
    <location>
        <position position="242"/>
    </location>
    <ligand>
        <name>substrate</name>
    </ligand>
</feature>
<dbReference type="InterPro" id="IPR000023">
    <property type="entry name" value="Phosphofructokinase_dom"/>
</dbReference>
<comment type="catalytic activity">
    <reaction evidence="6">
        <text>beta-D-fructose 6-phosphate + diphosphate = beta-D-fructose 1,6-bisphosphate + phosphate + H(+)</text>
        <dbReference type="Rhea" id="RHEA:13613"/>
        <dbReference type="ChEBI" id="CHEBI:15378"/>
        <dbReference type="ChEBI" id="CHEBI:32966"/>
        <dbReference type="ChEBI" id="CHEBI:33019"/>
        <dbReference type="ChEBI" id="CHEBI:43474"/>
        <dbReference type="ChEBI" id="CHEBI:57634"/>
        <dbReference type="EC" id="2.7.1.90"/>
    </reaction>
</comment>
<feature type="active site" description="Proton acceptor" evidence="6">
    <location>
        <position position="140"/>
    </location>
</feature>
<dbReference type="GO" id="GO:0003872">
    <property type="term" value="F:6-phosphofructokinase activity"/>
    <property type="evidence" value="ECO:0007669"/>
    <property type="project" value="UniProtKB-UniRule"/>
</dbReference>
<feature type="site" description="Important for catalytic activity; stabilizes the transition state when the phosphoryl donor is PPi" evidence="6">
    <location>
        <position position="137"/>
    </location>
</feature>
<dbReference type="GO" id="GO:0005737">
    <property type="term" value="C:cytoplasm"/>
    <property type="evidence" value="ECO:0007669"/>
    <property type="project" value="UniProtKB-SubCell"/>
</dbReference>